<feature type="region of interest" description="Disordered" evidence="3">
    <location>
        <begin position="257"/>
        <end position="325"/>
    </location>
</feature>
<dbReference type="PANTHER" id="PTHR15454:SF56">
    <property type="entry name" value="PROTEIN PHOSPHATASE 1 REGULATORY SUBUNIT 7-RELATED"/>
    <property type="match status" value="1"/>
</dbReference>
<dbReference type="VEuPathDB" id="TriTrypDB:LpyrH10_01_3520"/>
<accession>A0A0M9GAJ5</accession>
<dbReference type="AlphaFoldDB" id="A0A0M9GAJ5"/>
<dbReference type="EMBL" id="LGTL01000001">
    <property type="protein sequence ID" value="KPA86086.1"/>
    <property type="molecule type" value="Genomic_DNA"/>
</dbReference>
<evidence type="ECO:0000256" key="1">
    <source>
        <dbReference type="ARBA" id="ARBA00022614"/>
    </source>
</evidence>
<proteinExistence type="predicted"/>
<evidence type="ECO:0000256" key="3">
    <source>
        <dbReference type="SAM" id="MobiDB-lite"/>
    </source>
</evidence>
<evidence type="ECO:0000256" key="2">
    <source>
        <dbReference type="ARBA" id="ARBA00022737"/>
    </source>
</evidence>
<keyword evidence="5" id="KW-1185">Reference proteome</keyword>
<keyword evidence="2" id="KW-0677">Repeat</keyword>
<dbReference type="OMA" id="PENRMWK"/>
<dbReference type="GeneID" id="26900650"/>
<dbReference type="PANTHER" id="PTHR15454">
    <property type="entry name" value="NISCHARIN RELATED"/>
    <property type="match status" value="1"/>
</dbReference>
<dbReference type="EMBL" id="LGTL01000001">
    <property type="protein sequence ID" value="KPA86087.1"/>
    <property type="molecule type" value="Genomic_DNA"/>
</dbReference>
<dbReference type="OrthoDB" id="676979at2759"/>
<dbReference type="InterPro" id="IPR032675">
    <property type="entry name" value="LRR_dom_sf"/>
</dbReference>
<feature type="compositionally biased region" description="Basic and acidic residues" evidence="3">
    <location>
        <begin position="280"/>
        <end position="315"/>
    </location>
</feature>
<sequence length="431" mass="46805">MELNLSNRGLFSFDAAQARQSWTKTTRPTNRSSSAAPASMEGLVPVIRQLNLAFNSLHIFTGGETLRGLAVLDLSHNALTQLRGHSLPATLVKLNLSHNRLAQLAQLAGCTPRLQELDVGHNQLSASALRGLPVSLTQLNVESNVIESLAPFTALLHLSKLNVAENQLESSDTLQSLRPLLSLRFLDLRGNPICEKTGPTFLRQPSRGSHNSSITTTTTTSNVQTAKNSGEPQSLLGILNTAVPRLSHLNGLALSQAPENRMLKSGRAEQARKQGRSTSNRRDASRSGSKEFHRSDSSQRRGTREVEKGGGDATDKSYASSSCDASATRPALEVRLMQAKVSELRRLLLAAQDTETKARQERSLLTENVKRTAVVIDQQGAELEKLQEDIARLREEELQLRVPIAAAEESFEQVHASLLATKAKASAASVK</sequence>
<dbReference type="InterPro" id="IPR001611">
    <property type="entry name" value="Leu-rich_rpt"/>
</dbReference>
<comment type="caution">
    <text evidence="4">The sequence shown here is derived from an EMBL/GenBank/DDBJ whole genome shotgun (WGS) entry which is preliminary data.</text>
</comment>
<dbReference type="SUPFAM" id="SSF52058">
    <property type="entry name" value="L domain-like"/>
    <property type="match status" value="1"/>
</dbReference>
<protein>
    <recommendedName>
        <fullName evidence="6">Leucine-rich repeat protein (LRRP)</fullName>
    </recommendedName>
</protein>
<evidence type="ECO:0008006" key="6">
    <source>
        <dbReference type="Google" id="ProtNLM"/>
    </source>
</evidence>
<dbReference type="PROSITE" id="PS51450">
    <property type="entry name" value="LRR"/>
    <property type="match status" value="2"/>
</dbReference>
<dbReference type="GO" id="GO:0005737">
    <property type="term" value="C:cytoplasm"/>
    <property type="evidence" value="ECO:0007669"/>
    <property type="project" value="TreeGrafter"/>
</dbReference>
<dbReference type="RefSeq" id="XP_015664526.1">
    <property type="nucleotide sequence ID" value="XM_015796518.1"/>
</dbReference>
<dbReference type="Gene3D" id="3.80.10.10">
    <property type="entry name" value="Ribonuclease Inhibitor"/>
    <property type="match status" value="2"/>
</dbReference>
<feature type="region of interest" description="Disordered" evidence="3">
    <location>
        <begin position="197"/>
        <end position="229"/>
    </location>
</feature>
<dbReference type="Proteomes" id="UP000037923">
    <property type="component" value="Unassembled WGS sequence"/>
</dbReference>
<name>A0A0M9GAJ5_LEPPY</name>
<organism evidence="4 5">
    <name type="scientific">Leptomonas pyrrhocoris</name>
    <name type="common">Firebug parasite</name>
    <dbReference type="NCBI Taxonomy" id="157538"/>
    <lineage>
        <taxon>Eukaryota</taxon>
        <taxon>Discoba</taxon>
        <taxon>Euglenozoa</taxon>
        <taxon>Kinetoplastea</taxon>
        <taxon>Metakinetoplastina</taxon>
        <taxon>Trypanosomatida</taxon>
        <taxon>Trypanosomatidae</taxon>
        <taxon>Leishmaniinae</taxon>
        <taxon>Leptomonas</taxon>
    </lineage>
</organism>
<dbReference type="RefSeq" id="XP_015664525.1">
    <property type="nucleotide sequence ID" value="XM_015796517.1"/>
</dbReference>
<reference evidence="4 5" key="1">
    <citation type="submission" date="2015-07" db="EMBL/GenBank/DDBJ databases">
        <title>High-quality genome of monoxenous trypanosomatid Leptomonas pyrrhocoris.</title>
        <authorList>
            <person name="Flegontov P."/>
            <person name="Butenko A."/>
            <person name="Firsov S."/>
            <person name="Vlcek C."/>
            <person name="Logacheva M.D."/>
            <person name="Field M."/>
            <person name="Filatov D."/>
            <person name="Flegontova O."/>
            <person name="Gerasimov E."/>
            <person name="Jackson A.P."/>
            <person name="Kelly S."/>
            <person name="Opperdoes F."/>
            <person name="O'Reilly A."/>
            <person name="Votypka J."/>
            <person name="Yurchenko V."/>
            <person name="Lukes J."/>
        </authorList>
    </citation>
    <scope>NUCLEOTIDE SEQUENCE [LARGE SCALE GENOMIC DNA]</scope>
    <source>
        <strain evidence="4">H10</strain>
    </source>
</reference>
<keyword evidence="1" id="KW-0433">Leucine-rich repeat</keyword>
<evidence type="ECO:0000313" key="4">
    <source>
        <dbReference type="EMBL" id="KPA86086.1"/>
    </source>
</evidence>
<gene>
    <name evidence="4" type="ORF">ABB37_00352</name>
</gene>
<dbReference type="Pfam" id="PF13855">
    <property type="entry name" value="LRR_8"/>
    <property type="match status" value="1"/>
</dbReference>
<evidence type="ECO:0000313" key="5">
    <source>
        <dbReference type="Proteomes" id="UP000037923"/>
    </source>
</evidence>